<organism evidence="1 2">
    <name type="scientific">Flavobacterium frigoritolerans</name>
    <dbReference type="NCBI Taxonomy" id="2987686"/>
    <lineage>
        <taxon>Bacteria</taxon>
        <taxon>Pseudomonadati</taxon>
        <taxon>Bacteroidota</taxon>
        <taxon>Flavobacteriia</taxon>
        <taxon>Flavobacteriales</taxon>
        <taxon>Flavobacteriaceae</taxon>
        <taxon>Flavobacterium</taxon>
    </lineage>
</organism>
<proteinExistence type="predicted"/>
<sequence length="154" mass="18196">MFIILLFTSCDEYYNENYSFNTILVREWNSPICPEKIVLEKYTKNSNFIDLTGKDPDFNIICDSINKQIILSPYFPYINKINYDIRLIINDSLEYKITDIKSKLDTTHYTFTLGRKYYINNRIYSMMINGHKSDNKHADTNIIIPSEQGHALKK</sequence>
<gene>
    <name evidence="1" type="ORF">OIU80_00925</name>
</gene>
<dbReference type="Proteomes" id="UP001151133">
    <property type="component" value="Unassembled WGS sequence"/>
</dbReference>
<reference evidence="1" key="1">
    <citation type="submission" date="2022-10" db="EMBL/GenBank/DDBJ databases">
        <title>Two novel species of Flavobacterium.</title>
        <authorList>
            <person name="Liu Q."/>
            <person name="Xin Y.-H."/>
        </authorList>
    </citation>
    <scope>NUCLEOTIDE SEQUENCE</scope>
    <source>
        <strain evidence="1">LS1R47</strain>
    </source>
</reference>
<evidence type="ECO:0000313" key="2">
    <source>
        <dbReference type="Proteomes" id="UP001151133"/>
    </source>
</evidence>
<dbReference type="RefSeq" id="WP_264285235.1">
    <property type="nucleotide sequence ID" value="NZ_JAOZEV010000001.1"/>
</dbReference>
<comment type="caution">
    <text evidence="1">The sequence shown here is derived from an EMBL/GenBank/DDBJ whole genome shotgun (WGS) entry which is preliminary data.</text>
</comment>
<keyword evidence="2" id="KW-1185">Reference proteome</keyword>
<dbReference type="EMBL" id="JAOZEV010000001">
    <property type="protein sequence ID" value="MCV9930832.1"/>
    <property type="molecule type" value="Genomic_DNA"/>
</dbReference>
<dbReference type="AlphaFoldDB" id="A0A9X2ZJF5"/>
<accession>A0A9X2ZJF5</accession>
<protein>
    <submittedName>
        <fullName evidence="1">Uncharacterized protein</fullName>
    </submittedName>
</protein>
<name>A0A9X2ZJF5_9FLAO</name>
<evidence type="ECO:0000313" key="1">
    <source>
        <dbReference type="EMBL" id="MCV9930832.1"/>
    </source>
</evidence>